<feature type="transmembrane region" description="Helical" evidence="1">
    <location>
        <begin position="236"/>
        <end position="258"/>
    </location>
</feature>
<evidence type="ECO:0000313" key="3">
    <source>
        <dbReference type="Proteomes" id="UP000461443"/>
    </source>
</evidence>
<protein>
    <submittedName>
        <fullName evidence="2">Uncharacterized protein</fullName>
    </submittedName>
</protein>
<reference evidence="2 3" key="2">
    <citation type="submission" date="2020-02" db="EMBL/GenBank/DDBJ databases">
        <title>The new genus of Enterobacteriales.</title>
        <authorList>
            <person name="Kim I.S."/>
        </authorList>
    </citation>
    <scope>NUCLEOTIDE SEQUENCE [LARGE SCALE GENOMIC DNA]</scope>
    <source>
        <strain evidence="2 3">SAP-6</strain>
    </source>
</reference>
<evidence type="ECO:0000256" key="1">
    <source>
        <dbReference type="SAM" id="Phobius"/>
    </source>
</evidence>
<feature type="transmembrane region" description="Helical" evidence="1">
    <location>
        <begin position="278"/>
        <end position="297"/>
    </location>
</feature>
<organism evidence="2 3">
    <name type="scientific">Acerihabitans arboris</name>
    <dbReference type="NCBI Taxonomy" id="2691583"/>
    <lineage>
        <taxon>Bacteria</taxon>
        <taxon>Pseudomonadati</taxon>
        <taxon>Pseudomonadota</taxon>
        <taxon>Gammaproteobacteria</taxon>
        <taxon>Enterobacterales</taxon>
        <taxon>Pectobacteriaceae</taxon>
        <taxon>Acerihabitans</taxon>
    </lineage>
</organism>
<dbReference type="AlphaFoldDB" id="A0A845SI09"/>
<keyword evidence="1" id="KW-0812">Transmembrane</keyword>
<accession>A0A845SI09</accession>
<evidence type="ECO:0000313" key="2">
    <source>
        <dbReference type="EMBL" id="NDL63012.1"/>
    </source>
</evidence>
<feature type="transmembrane region" description="Helical" evidence="1">
    <location>
        <begin position="12"/>
        <end position="38"/>
    </location>
</feature>
<keyword evidence="3" id="KW-1185">Reference proteome</keyword>
<dbReference type="RefSeq" id="WP_162365736.1">
    <property type="nucleotide sequence ID" value="NZ_WUBS01000006.1"/>
</dbReference>
<feature type="transmembrane region" description="Helical" evidence="1">
    <location>
        <begin position="155"/>
        <end position="172"/>
    </location>
</feature>
<feature type="transmembrane region" description="Helical" evidence="1">
    <location>
        <begin position="129"/>
        <end position="149"/>
    </location>
</feature>
<dbReference type="InterPro" id="IPR027417">
    <property type="entry name" value="P-loop_NTPase"/>
</dbReference>
<keyword evidence="1" id="KW-1133">Transmembrane helix</keyword>
<comment type="caution">
    <text evidence="2">The sequence shown here is derived from an EMBL/GenBank/DDBJ whole genome shotgun (WGS) entry which is preliminary data.</text>
</comment>
<dbReference type="Gene3D" id="3.40.50.300">
    <property type="entry name" value="P-loop containing nucleotide triphosphate hydrolases"/>
    <property type="match status" value="1"/>
</dbReference>
<name>A0A845SI09_9GAMM</name>
<dbReference type="Proteomes" id="UP000461443">
    <property type="component" value="Unassembled WGS sequence"/>
</dbReference>
<keyword evidence="1" id="KW-0472">Membrane</keyword>
<dbReference type="SUPFAM" id="SSF52540">
    <property type="entry name" value="P-loop containing nucleoside triphosphate hydrolases"/>
    <property type="match status" value="1"/>
</dbReference>
<dbReference type="EMBL" id="WUBS01000006">
    <property type="protein sequence ID" value="NDL63012.1"/>
    <property type="molecule type" value="Genomic_DNA"/>
</dbReference>
<feature type="transmembrane region" description="Helical" evidence="1">
    <location>
        <begin position="50"/>
        <end position="75"/>
    </location>
</feature>
<dbReference type="CDD" id="cd00267">
    <property type="entry name" value="ABC_ATPase"/>
    <property type="match status" value="1"/>
</dbReference>
<sequence>MAGRNSAFRFLINRYFFLSLFFLIIQQLIVASSTYWIGGLAEQVGSNENFTLYLVFFVLSLIIVYIPSFFSAIFLEKSKFIALEKYIDIFRRNFWNKASIRTNKNYKDLHLPYVSTEGFLVFEESFKFIFDWISVILNVSFSVLVLALVVNVSIVWPYIISLCLICVNVFLFRKKIQDEGAHSQTSRTALQRVLSLSWDNILLGNKYNLLLYQRELQVRQILASESAIHCQYWSNIASTLGMLLTMAPVFIWSGVLFYKNIAVPSILAVLVATLPRQIMILQHAYIAIFYTTSWSALKARLLGLGKSAEIPVISQKIEDRIQWELFECETTGALSEGVNLQHMNSASMPLSGRITIRGPNGAGKSSYLCWLKEQIGDCAYYLPAHHELIFKNTLSKNLSTGQAAQEYLEELSQVAAIEIKILMLDEWDANLDLSSRTRLNNLIDKLSQSILIVEVRHGY</sequence>
<gene>
    <name evidence="2" type="ORF">GRH90_09650</name>
</gene>
<proteinExistence type="predicted"/>
<reference evidence="2 3" key="1">
    <citation type="submission" date="2019-12" db="EMBL/GenBank/DDBJ databases">
        <authorList>
            <person name="Lee S.D."/>
        </authorList>
    </citation>
    <scope>NUCLEOTIDE SEQUENCE [LARGE SCALE GENOMIC DNA]</scope>
    <source>
        <strain evidence="2 3">SAP-6</strain>
    </source>
</reference>